<organism evidence="2 3">
    <name type="scientific">Natronospira elongata</name>
    <dbReference type="NCBI Taxonomy" id="3110268"/>
    <lineage>
        <taxon>Bacteria</taxon>
        <taxon>Pseudomonadati</taxon>
        <taxon>Pseudomonadota</taxon>
        <taxon>Gammaproteobacteria</taxon>
        <taxon>Natronospirales</taxon>
        <taxon>Natronospiraceae</taxon>
        <taxon>Natronospira</taxon>
    </lineage>
</organism>
<dbReference type="EMBL" id="JAYGII010000006">
    <property type="protein sequence ID" value="MEA5445131.1"/>
    <property type="molecule type" value="Genomic_DNA"/>
</dbReference>
<dbReference type="GO" id="GO:0016787">
    <property type="term" value="F:hydrolase activity"/>
    <property type="evidence" value="ECO:0007669"/>
    <property type="project" value="UniProtKB-KW"/>
</dbReference>
<keyword evidence="1" id="KW-0812">Transmembrane</keyword>
<evidence type="ECO:0000313" key="3">
    <source>
        <dbReference type="Proteomes" id="UP001302316"/>
    </source>
</evidence>
<keyword evidence="1" id="KW-1133">Transmembrane helix</keyword>
<feature type="transmembrane region" description="Helical" evidence="1">
    <location>
        <begin position="129"/>
        <end position="153"/>
    </location>
</feature>
<feature type="transmembrane region" description="Helical" evidence="1">
    <location>
        <begin position="159"/>
        <end position="178"/>
    </location>
</feature>
<gene>
    <name evidence="2" type="ORF">VCB98_04760</name>
</gene>
<keyword evidence="2" id="KW-0378">Hydrolase</keyword>
<dbReference type="Pfam" id="PF04307">
    <property type="entry name" value="YdjM"/>
    <property type="match status" value="1"/>
</dbReference>
<name>A0AAP6JEK2_9GAMM</name>
<keyword evidence="1" id="KW-0472">Membrane</keyword>
<proteinExistence type="predicted"/>
<dbReference type="PANTHER" id="PTHR40031">
    <property type="entry name" value="HYPOTHETICAL MEMBRANE SPANNING PROTEIN"/>
    <property type="match status" value="1"/>
</dbReference>
<evidence type="ECO:0000256" key="1">
    <source>
        <dbReference type="SAM" id="Phobius"/>
    </source>
</evidence>
<reference evidence="2 3" key="1">
    <citation type="submission" date="2023-12" db="EMBL/GenBank/DDBJ databases">
        <title>Whole-genome sequencing of halo(alkali)philic microorganisms from hypersaline lakes.</title>
        <authorList>
            <person name="Sorokin D.Y."/>
            <person name="Merkel A.Y."/>
            <person name="Messina E."/>
            <person name="Yakimov M."/>
        </authorList>
    </citation>
    <scope>NUCLEOTIDE SEQUENCE [LARGE SCALE GENOMIC DNA]</scope>
    <source>
        <strain evidence="2 3">AB-CW1</strain>
    </source>
</reference>
<accession>A0AAP6JEK2</accession>
<comment type="caution">
    <text evidence="2">The sequence shown here is derived from an EMBL/GenBank/DDBJ whole genome shotgun (WGS) entry which is preliminary data.</text>
</comment>
<dbReference type="Proteomes" id="UP001302316">
    <property type="component" value="Unassembled WGS sequence"/>
</dbReference>
<feature type="transmembrane region" description="Helical" evidence="1">
    <location>
        <begin position="96"/>
        <end position="117"/>
    </location>
</feature>
<sequence>MDPLTHALSGALGNHVLRPRRPGTRAFAPGERLLLGAMAALFPDVDWVLRLLADELTYLNLHRGITHSLLMWPLWALLLGYLLARFWPHERDWRDGFRIFLIGMGLHIAGDFITSYGTQLFAPLSSVPLAFPSTFIIDPWISLLLLLGLVAIWRPWPAWLPSVFFFACIGLVGLQGALKLNALEHARAEALEKGLPNARIHALPQPLSPLHWRLIIEGPELHYLAHLGFFRRSGGEVTGENPVAVHWQTFASVDSLRWERVSRFGEGEERAFVVEAWRRPEFGPYRHFAQLPYLHAVEHHDGDRCAIFSDLRFQLPGLPEPAFRYAMCQSPGGEWERRRIGWW</sequence>
<dbReference type="AlphaFoldDB" id="A0AAP6JEK2"/>
<dbReference type="RefSeq" id="WP_346050761.1">
    <property type="nucleotide sequence ID" value="NZ_JAYGII010000006.1"/>
</dbReference>
<dbReference type="InterPro" id="IPR053170">
    <property type="entry name" value="Transcription_regulator"/>
</dbReference>
<protein>
    <submittedName>
        <fullName evidence="2">Metal-dependent hydrolase</fullName>
    </submittedName>
</protein>
<dbReference type="PANTHER" id="PTHR40031:SF1">
    <property type="entry name" value="MEMBRANE-BOUND METAL-DEPENDENT HYDROLASE"/>
    <property type="match status" value="1"/>
</dbReference>
<feature type="transmembrane region" description="Helical" evidence="1">
    <location>
        <begin position="65"/>
        <end position="84"/>
    </location>
</feature>
<dbReference type="InterPro" id="IPR007404">
    <property type="entry name" value="YdjM-like"/>
</dbReference>
<keyword evidence="3" id="KW-1185">Reference proteome</keyword>
<evidence type="ECO:0000313" key="2">
    <source>
        <dbReference type="EMBL" id="MEA5445131.1"/>
    </source>
</evidence>